<organism evidence="1 2">
    <name type="scientific">Sphingopyxis fribergensis</name>
    <dbReference type="NCBI Taxonomy" id="1515612"/>
    <lineage>
        <taxon>Bacteria</taxon>
        <taxon>Pseudomonadati</taxon>
        <taxon>Pseudomonadota</taxon>
        <taxon>Alphaproteobacteria</taxon>
        <taxon>Sphingomonadales</taxon>
        <taxon>Sphingomonadaceae</taxon>
        <taxon>Sphingopyxis</taxon>
    </lineage>
</organism>
<dbReference type="OrthoDB" id="7356934at2"/>
<accession>A0A0A7PST5</accession>
<name>A0A0A7PST5_9SPHN</name>
<dbReference type="InterPro" id="IPR021955">
    <property type="entry name" value="DUF3572"/>
</dbReference>
<dbReference type="HOGENOM" id="CLU_165306_3_0_5"/>
<gene>
    <name evidence="1" type="ORF">SKP52_21140</name>
</gene>
<reference evidence="1 2" key="1">
    <citation type="journal article" date="2015" name="Int. J. Syst. Evol. Microbiol.">
        <title>Description of Sphingopyxis fribergensis sp. nov. - a soil bacterium with the ability to degrade styrene and phenylacetic acid.</title>
        <authorList>
            <person name="Oelschlagel M."/>
            <person name="Ruckert C."/>
            <person name="Kalinowski J."/>
            <person name="Schmidt G."/>
            <person name="Schlomann M."/>
            <person name="Tischler D."/>
        </authorList>
    </citation>
    <scope>NUCLEOTIDE SEQUENCE [LARGE SCALE GENOMIC DNA]</scope>
    <source>
        <strain evidence="1 2">Kp5.2</strain>
    </source>
</reference>
<proteinExistence type="predicted"/>
<dbReference type="KEGG" id="sphk:SKP52_21140"/>
<dbReference type="STRING" id="1515612.SKP52_21140"/>
<dbReference type="Proteomes" id="UP000030907">
    <property type="component" value="Chromosome"/>
</dbReference>
<sequence>MQDGDAALALQALGWILSDEPRAERLLGLTGLAPDELRASLGEQATLAAILSFLTAHESDLIACSDALQVPPASIAAAAQRLEGQPSEGTTA</sequence>
<evidence type="ECO:0000313" key="2">
    <source>
        <dbReference type="Proteomes" id="UP000030907"/>
    </source>
</evidence>
<dbReference type="Pfam" id="PF12096">
    <property type="entry name" value="DUF3572"/>
    <property type="match status" value="1"/>
</dbReference>
<dbReference type="EMBL" id="CP009122">
    <property type="protein sequence ID" value="AJA11092.1"/>
    <property type="molecule type" value="Genomic_DNA"/>
</dbReference>
<dbReference type="AlphaFoldDB" id="A0A0A7PST5"/>
<keyword evidence="2" id="KW-1185">Reference proteome</keyword>
<protein>
    <submittedName>
        <fullName evidence="1">Uncharacterized protein</fullName>
    </submittedName>
</protein>
<evidence type="ECO:0000313" key="1">
    <source>
        <dbReference type="EMBL" id="AJA11092.1"/>
    </source>
</evidence>